<name>A0A6P8BJH3_PYRGI</name>
<keyword evidence="1" id="KW-1185">Reference proteome</keyword>
<dbReference type="RefSeq" id="XP_030987360.1">
    <property type="nucleotide sequence ID" value="XM_031120670.1"/>
</dbReference>
<evidence type="ECO:0000313" key="2">
    <source>
        <dbReference type="RefSeq" id="XP_030987360.1"/>
    </source>
</evidence>
<protein>
    <submittedName>
        <fullName evidence="2">Uncharacterized protein</fullName>
    </submittedName>
</protein>
<dbReference type="AlphaFoldDB" id="A0A6P8BJH3"/>
<organism evidence="1 2">
    <name type="scientific">Pyricularia grisea</name>
    <name type="common">Crabgrass-specific blast fungus</name>
    <name type="synonym">Magnaporthe grisea</name>
    <dbReference type="NCBI Taxonomy" id="148305"/>
    <lineage>
        <taxon>Eukaryota</taxon>
        <taxon>Fungi</taxon>
        <taxon>Dikarya</taxon>
        <taxon>Ascomycota</taxon>
        <taxon>Pezizomycotina</taxon>
        <taxon>Sordariomycetes</taxon>
        <taxon>Sordariomycetidae</taxon>
        <taxon>Magnaporthales</taxon>
        <taxon>Pyriculariaceae</taxon>
        <taxon>Pyricularia</taxon>
    </lineage>
</organism>
<gene>
    <name evidence="2" type="ORF">PgNI_00592</name>
</gene>
<dbReference type="KEGG" id="pgri:PgNI_00592"/>
<reference evidence="2" key="2">
    <citation type="submission" date="2019-10" db="EMBL/GenBank/DDBJ databases">
        <authorList>
            <consortium name="NCBI Genome Project"/>
        </authorList>
    </citation>
    <scope>NUCLEOTIDE SEQUENCE</scope>
    <source>
        <strain evidence="2">NI907</strain>
    </source>
</reference>
<dbReference type="Proteomes" id="UP000515153">
    <property type="component" value="Unplaced"/>
</dbReference>
<accession>A0A6P8BJH3</accession>
<evidence type="ECO:0000313" key="1">
    <source>
        <dbReference type="Proteomes" id="UP000515153"/>
    </source>
</evidence>
<proteinExistence type="predicted"/>
<reference evidence="2" key="1">
    <citation type="journal article" date="2019" name="Mol. Biol. Evol.">
        <title>Blast fungal genomes show frequent chromosomal changes, gene gains and losses, and effector gene turnover.</title>
        <authorList>
            <person name="Gomez Luciano L.B."/>
            <person name="Jason Tsai I."/>
            <person name="Chuma I."/>
            <person name="Tosa Y."/>
            <person name="Chen Y.H."/>
            <person name="Li J.Y."/>
            <person name="Li M.Y."/>
            <person name="Jade Lu M.Y."/>
            <person name="Nakayashiki H."/>
            <person name="Li W.H."/>
        </authorList>
    </citation>
    <scope>NUCLEOTIDE SEQUENCE</scope>
    <source>
        <strain evidence="2">NI907</strain>
    </source>
</reference>
<sequence>MSTESCYYCGKPTSDCTCAAGGHEQGIFFEGVYYPYEDQDGFSSGESLDDSCDGTTEELTGANSSQIVFAP</sequence>
<reference evidence="2" key="3">
    <citation type="submission" date="2025-08" db="UniProtKB">
        <authorList>
            <consortium name="RefSeq"/>
        </authorList>
    </citation>
    <scope>IDENTIFICATION</scope>
    <source>
        <strain evidence="2">NI907</strain>
    </source>
</reference>
<dbReference type="GeneID" id="41955584"/>